<name>Q6U5J4_KLEPN</name>
<geneLocation type="plasmid" evidence="1">
    <name>pLVPK</name>
</geneLocation>
<protein>
    <submittedName>
        <fullName evidence="1">Uncharacterized protein</fullName>
    </submittedName>
</protein>
<gene>
    <name evidence="1" type="ORF">LV022</name>
</gene>
<dbReference type="AlphaFoldDB" id="Q6U5J4"/>
<keyword evidence="1" id="KW-0614">Plasmid</keyword>
<reference evidence="1" key="1">
    <citation type="submission" date="2003-09" db="EMBL/GenBank/DDBJ databases">
        <authorList>
            <person name="Chen Y.-T."/>
            <person name="Peng H.-L."/>
        </authorList>
    </citation>
    <scope>NUCLEOTIDE SEQUENCE</scope>
    <source>
        <strain evidence="1">CG43</strain>
        <plasmid evidence="1">pLVPK</plasmid>
    </source>
</reference>
<dbReference type="EMBL" id="AY378100">
    <property type="protein sequence ID" value="AAR07878.1"/>
    <property type="molecule type" value="Genomic_DNA"/>
</dbReference>
<reference evidence="1" key="2">
    <citation type="journal article" date="2004" name="Gene">
        <title>Sequencing and analysis of the large virulence plasmid pLVPK of Klebsiella pneumoniae CG43.</title>
        <authorList>
            <person name="Chen Y.T."/>
            <person name="Chang H.Y."/>
            <person name="Lai Y.C."/>
            <person name="Pan C.C."/>
            <person name="Tsai S.F."/>
            <person name="Peng H.L."/>
        </authorList>
    </citation>
    <scope>NUCLEOTIDE SEQUENCE</scope>
    <source>
        <strain evidence="1">CG43</strain>
        <plasmid evidence="1">pLVPK</plasmid>
    </source>
</reference>
<organism evidence="1">
    <name type="scientific">Klebsiella pneumoniae CG43</name>
    <dbReference type="NCBI Taxonomy" id="1244085"/>
    <lineage>
        <taxon>Bacteria</taxon>
        <taxon>Pseudomonadati</taxon>
        <taxon>Pseudomonadota</taxon>
        <taxon>Gammaproteobacteria</taxon>
        <taxon>Enterobacterales</taxon>
        <taxon>Enterobacteriaceae</taxon>
        <taxon>Klebsiella/Raoultella group</taxon>
        <taxon>Klebsiella</taxon>
        <taxon>Klebsiella pneumoniae complex</taxon>
    </lineage>
</organism>
<evidence type="ECO:0000313" key="1">
    <source>
        <dbReference type="EMBL" id="AAR07878.1"/>
    </source>
</evidence>
<accession>Q6U5J4</accession>
<proteinExistence type="predicted"/>
<sequence length="31" mass="3455">MIEPLFSGLQLSLQSALQFSDDFAILLLLCK</sequence>